<feature type="region of interest" description="Disordered" evidence="1">
    <location>
        <begin position="1"/>
        <end position="113"/>
    </location>
</feature>
<dbReference type="Proteomes" id="UP000683360">
    <property type="component" value="Unassembled WGS sequence"/>
</dbReference>
<feature type="compositionally biased region" description="Basic and acidic residues" evidence="1">
    <location>
        <begin position="8"/>
        <end position="21"/>
    </location>
</feature>
<name>A0A8S3VNK7_MYTED</name>
<accession>A0A8S3VNK7</accession>
<dbReference type="InterPro" id="IPR017216">
    <property type="entry name" value="HPS3"/>
</dbReference>
<organism evidence="3 4">
    <name type="scientific">Mytilus edulis</name>
    <name type="common">Blue mussel</name>
    <dbReference type="NCBI Taxonomy" id="6550"/>
    <lineage>
        <taxon>Eukaryota</taxon>
        <taxon>Metazoa</taxon>
        <taxon>Spiralia</taxon>
        <taxon>Lophotrochozoa</taxon>
        <taxon>Mollusca</taxon>
        <taxon>Bivalvia</taxon>
        <taxon>Autobranchia</taxon>
        <taxon>Pteriomorphia</taxon>
        <taxon>Mytilida</taxon>
        <taxon>Mytiloidea</taxon>
        <taxon>Mytilidae</taxon>
        <taxon>Mytilinae</taxon>
        <taxon>Mytilus</taxon>
    </lineage>
</organism>
<dbReference type="OrthoDB" id="10255480at2759"/>
<sequence>MSTPDGTNHNHDNEDTKKTSMDSDAYINEINHKTSENSSVTSEHSDNVGSDEPGMINRTNLHSKLRGSSNSRKQRYPQRRYSSSVTMDPVTSTQPSTSYISVETSSNMSGEMTEDEGRDEVDLMKICVQHNEILHDNFQQLSPLSQLMRRCCPSVLTQSMVALHDKGTISLDLAIQLLQGTSSSGEMYKNTHVKEYLELLLNDTQRRYIFEEAVVLLSEIYIKRLADQKSVISKKRTAPQVLQLPADEGHFGRRYNWLDYLPPFKGPEDMKKPCQYILRASPTTARKNASKIKQHVSLLCFPKASESLLNRVLELLDQDNLVPGQDSILILVLLKTNKQRATDIVVQKYPRVILEFGKCVMSSDREQVRFLEKIVLDSVYSALQHQIGKPDDNEPVYLQSLKDILDFLAKTTAPEEFLNLLPDNGNFLFSTIHIHEL</sequence>
<feature type="compositionally biased region" description="Polar residues" evidence="1">
    <location>
        <begin position="80"/>
        <end position="110"/>
    </location>
</feature>
<dbReference type="AlphaFoldDB" id="A0A8S3VNK7"/>
<evidence type="ECO:0000256" key="1">
    <source>
        <dbReference type="SAM" id="MobiDB-lite"/>
    </source>
</evidence>
<proteinExistence type="predicted"/>
<gene>
    <name evidence="3" type="ORF">MEDL_66843</name>
</gene>
<evidence type="ECO:0000259" key="2">
    <source>
        <dbReference type="Pfam" id="PF14763"/>
    </source>
</evidence>
<reference evidence="3" key="1">
    <citation type="submission" date="2021-03" db="EMBL/GenBank/DDBJ databases">
        <authorList>
            <person name="Bekaert M."/>
        </authorList>
    </citation>
    <scope>NUCLEOTIDE SEQUENCE</scope>
</reference>
<dbReference type="PANTHER" id="PTHR28633">
    <property type="entry name" value="HERMANSKY-PUDLAK SYNDROME 3 PROTEIN"/>
    <property type="match status" value="1"/>
</dbReference>
<dbReference type="PANTHER" id="PTHR28633:SF1">
    <property type="entry name" value="BLOC-2 COMPLEX MEMBER HPS3"/>
    <property type="match status" value="1"/>
</dbReference>
<dbReference type="GO" id="GO:0005737">
    <property type="term" value="C:cytoplasm"/>
    <property type="evidence" value="ECO:0007669"/>
    <property type="project" value="TreeGrafter"/>
</dbReference>
<keyword evidence="4" id="KW-1185">Reference proteome</keyword>
<protein>
    <submittedName>
        <fullName evidence="3">HPS3</fullName>
    </submittedName>
</protein>
<evidence type="ECO:0000313" key="3">
    <source>
        <dbReference type="EMBL" id="CAG2255447.1"/>
    </source>
</evidence>
<comment type="caution">
    <text evidence="3">The sequence shown here is derived from an EMBL/GenBank/DDBJ whole genome shotgun (WGS) entry which is preliminary data.</text>
</comment>
<dbReference type="EMBL" id="CAJPWZ010003271">
    <property type="protein sequence ID" value="CAG2255447.1"/>
    <property type="molecule type" value="Genomic_DNA"/>
</dbReference>
<evidence type="ECO:0000313" key="4">
    <source>
        <dbReference type="Proteomes" id="UP000683360"/>
    </source>
</evidence>
<feature type="domain" description="BLOC-2 complex member HPS3 C-terminal" evidence="2">
    <location>
        <begin position="144"/>
        <end position="429"/>
    </location>
</feature>
<dbReference type="Pfam" id="PF14763">
    <property type="entry name" value="HPS3_C"/>
    <property type="match status" value="1"/>
</dbReference>
<dbReference type="InterPro" id="IPR029438">
    <property type="entry name" value="HPS3_C"/>
</dbReference>
<feature type="compositionally biased region" description="Polar residues" evidence="1">
    <location>
        <begin position="57"/>
        <end position="71"/>
    </location>
</feature>